<feature type="compositionally biased region" description="Acidic residues" evidence="1">
    <location>
        <begin position="624"/>
        <end position="633"/>
    </location>
</feature>
<feature type="region of interest" description="Disordered" evidence="1">
    <location>
        <begin position="311"/>
        <end position="330"/>
    </location>
</feature>
<evidence type="ECO:0000256" key="1">
    <source>
        <dbReference type="SAM" id="MobiDB-lite"/>
    </source>
</evidence>
<proteinExistence type="predicted"/>
<dbReference type="Proteomes" id="UP000006906">
    <property type="component" value="Chromosome 16"/>
</dbReference>
<dbReference type="GeneID" id="66056544"/>
<reference evidence="2 3" key="1">
    <citation type="journal article" date="2007" name="Science">
        <title>The Chlamydomonas genome reveals the evolution of key animal and plant functions.</title>
        <authorList>
            <person name="Merchant S.S."/>
            <person name="Prochnik S.E."/>
            <person name="Vallon O."/>
            <person name="Harris E.H."/>
            <person name="Karpowicz S.J."/>
            <person name="Witman G.B."/>
            <person name="Terry A."/>
            <person name="Salamov A."/>
            <person name="Fritz-Laylin L.K."/>
            <person name="Marechal-Drouard L."/>
            <person name="Marshall W.F."/>
            <person name="Qu L.H."/>
            <person name="Nelson D.R."/>
            <person name="Sanderfoot A.A."/>
            <person name="Spalding M.H."/>
            <person name="Kapitonov V.V."/>
            <person name="Ren Q."/>
            <person name="Ferris P."/>
            <person name="Lindquist E."/>
            <person name="Shapiro H."/>
            <person name="Lucas S.M."/>
            <person name="Grimwood J."/>
            <person name="Schmutz J."/>
            <person name="Cardol P."/>
            <person name="Cerutti H."/>
            <person name="Chanfreau G."/>
            <person name="Chen C.L."/>
            <person name="Cognat V."/>
            <person name="Croft M.T."/>
            <person name="Dent R."/>
            <person name="Dutcher S."/>
            <person name="Fernandez E."/>
            <person name="Fukuzawa H."/>
            <person name="Gonzalez-Ballester D."/>
            <person name="Gonzalez-Halphen D."/>
            <person name="Hallmann A."/>
            <person name="Hanikenne M."/>
            <person name="Hippler M."/>
            <person name="Inwood W."/>
            <person name="Jabbari K."/>
            <person name="Kalanon M."/>
            <person name="Kuras R."/>
            <person name="Lefebvre P.A."/>
            <person name="Lemaire S.D."/>
            <person name="Lobanov A.V."/>
            <person name="Lohr M."/>
            <person name="Manuell A."/>
            <person name="Meier I."/>
            <person name="Mets L."/>
            <person name="Mittag M."/>
            <person name="Mittelmeier T."/>
            <person name="Moroney J.V."/>
            <person name="Moseley J."/>
            <person name="Napoli C."/>
            <person name="Nedelcu A.M."/>
            <person name="Niyogi K."/>
            <person name="Novoselov S.V."/>
            <person name="Paulsen I.T."/>
            <person name="Pazour G."/>
            <person name="Purton S."/>
            <person name="Ral J.P."/>
            <person name="Riano-Pachon D.M."/>
            <person name="Riekhof W."/>
            <person name="Rymarquis L."/>
            <person name="Schroda M."/>
            <person name="Stern D."/>
            <person name="Umen J."/>
            <person name="Willows R."/>
            <person name="Wilson N."/>
            <person name="Zimmer S.L."/>
            <person name="Allmer J."/>
            <person name="Balk J."/>
            <person name="Bisova K."/>
            <person name="Chen C.J."/>
            <person name="Elias M."/>
            <person name="Gendler K."/>
            <person name="Hauser C."/>
            <person name="Lamb M.R."/>
            <person name="Ledford H."/>
            <person name="Long J.C."/>
            <person name="Minagawa J."/>
            <person name="Page M.D."/>
            <person name="Pan J."/>
            <person name="Pootakham W."/>
            <person name="Roje S."/>
            <person name="Rose A."/>
            <person name="Stahlberg E."/>
            <person name="Terauchi A.M."/>
            <person name="Yang P."/>
            <person name="Ball S."/>
            <person name="Bowler C."/>
            <person name="Dieckmann C.L."/>
            <person name="Gladyshev V.N."/>
            <person name="Green P."/>
            <person name="Jorgensen R."/>
            <person name="Mayfield S."/>
            <person name="Mueller-Roeber B."/>
            <person name="Rajamani S."/>
            <person name="Sayre R.T."/>
            <person name="Brokstein P."/>
            <person name="Dubchak I."/>
            <person name="Goodstein D."/>
            <person name="Hornick L."/>
            <person name="Huang Y.W."/>
            <person name="Jhaveri J."/>
            <person name="Luo Y."/>
            <person name="Martinez D."/>
            <person name="Ngau W.C."/>
            <person name="Otillar B."/>
            <person name="Poliakov A."/>
            <person name="Porter A."/>
            <person name="Szajkowski L."/>
            <person name="Werner G."/>
            <person name="Zhou K."/>
            <person name="Grigoriev I.V."/>
            <person name="Rokhsar D.S."/>
            <person name="Grossman A.R."/>
        </authorList>
    </citation>
    <scope>NUCLEOTIDE SEQUENCE [LARGE SCALE GENOMIC DNA]</scope>
    <source>
        <strain evidence="3">CC-503</strain>
    </source>
</reference>
<dbReference type="InParanoid" id="A0A2K3CT98"/>
<dbReference type="PaxDb" id="3055-EDO99788"/>
<feature type="compositionally biased region" description="Gly residues" evidence="1">
    <location>
        <begin position="497"/>
        <end position="506"/>
    </location>
</feature>
<feature type="region of interest" description="Disordered" evidence="1">
    <location>
        <begin position="149"/>
        <end position="176"/>
    </location>
</feature>
<evidence type="ECO:0000313" key="3">
    <source>
        <dbReference type="Proteomes" id="UP000006906"/>
    </source>
</evidence>
<dbReference type="GO" id="GO:0042594">
    <property type="term" value="P:response to starvation"/>
    <property type="evidence" value="ECO:0000318"/>
    <property type="project" value="GO_Central"/>
</dbReference>
<sequence>MQTPGRSGSRKRLAPSALGALGADSVTAPDNAALKPHTQTPGGLTPCDAAGDSRRGGPHSSRPEPGQAGGVSGGATAPGSRTGGAPGSARDGASGGAAGPGNGSSRDGSGGAAAQGREAQQEPEDEDCGVEDGRPQQRLRAYCGASTLAAGPAPLEPAAGAGTEAGPAWAAKDSGGAALPAATFADKRSGSEQGLGATSSGPLKALLLQLFSEQRHELDQQQGDEQEQAQGDQGHKPSAVHLGHPHKQSHAHERAQPHPPHQPHQPAHHYRQQQPQPCAAQAAAAGLEGGAWDPDALAAAAALHALLAPPALHGHPQQHPQQHQELQQREHAGEGLGWLLNNSAPRHEAQPGEVPVLAPDVGAVQLQQQAEELDLHAHAHPHAHLFAPHPYLVLQRPAVTATATAAPTATATTAASMYGGLYSSGRAHISSGGTAPYSELLSGPGFSYGATEAGEFVQADDAILLDSDNEAEEAAGEGVGSVGVGPAASGEGAAADGSGGAGSGAGGRRHGGYMIDEMLDAEAVVAEARGPQAREVGAQAIESAPVEGVGSVPASGPGDAHIWSAGTAGSGSGGRAEDAGGAGMAAFLAASGMPQPAKAGGARPVQRMPSWLPPAAFETPQEQGEGEEQEQEPPEGPQVPPAPGHVEATATATQHGARVPATAPFHAGTAAAAHGGTCRGHTLQPMPKEEGGNEEGAAGAVRLLRTGSSDTVLVDPDAAQPAARHGAAAAANASGGTRSSGGGSDDDISEYTDTGDLSTEAPNRLHSYVMESVGSAPGGGADAAARVVSALLGPAGVAAAHQQHQQPQQQPQQQQQRAEPVVSGDGGTRYVAETDPAAAVAAGAATMASGQGECFVTDNDARKCGAMAPQGAAAVDDAAEAEATEAGNDGAGPMAIGSGPGGSYAALVMQQRQQQLQQHQQQVLLREPRLSMEVEMAEPPPAVELQAQMPSGCHAAAMGHGLGSTAGAAMAMAAAVEAAAAAATARAAAAAASEAAAAAAAAAVAQGAMGHSALLAGLGLQLPAAGAFGLDAYPAAAVGLGAGDAGGVMGLAPLQAPAGPGAVEMAAGFAAAAGAEPLDSSGVPLLPRIRSDARSPVAVQQPSAAAGGVLAAAAAPAGPGLQSGLTYADAPPPQLLAPDVYMGFVGQLIASVHSATRAAATAAFRHSGPGLGGSNAAIVAAAAAAAQAAYRHGHPTVAGATACYGNTAGAHGGAGAAPHYLQQHQHQAAMPLQQQQQQPQLDTYGLGMDWAALAGLAQVGGLGAALGGPGGVGSGAGGGGGGGGDGSLLGLQQQQQQPILVPQPPPQLAQLLPFAYFAPQFQSPLPPMQLPPWTPFSVGVCNAAGAAGAFEGMGGGLQQEIHAERAAGMAGIATMDARAGPHPATLQVQGQAYAKSLGEAATGPAAAAAAVAATGDTAVAVGNPAAGFAGSWPPFQAAAAGAGGMMSGSGFAFPQQPHITYQPPHPWRAPGM</sequence>
<feature type="region of interest" description="Disordered" evidence="1">
    <location>
        <begin position="1"/>
        <end position="135"/>
    </location>
</feature>
<feature type="compositionally biased region" description="Polar residues" evidence="1">
    <location>
        <begin position="751"/>
        <end position="760"/>
    </location>
</feature>
<feature type="compositionally biased region" description="Low complexity" evidence="1">
    <location>
        <begin position="670"/>
        <end position="682"/>
    </location>
</feature>
<dbReference type="RefSeq" id="XP_042915558.1">
    <property type="nucleotide sequence ID" value="XM_043070916.1"/>
</dbReference>
<feature type="compositionally biased region" description="Gly residues" evidence="1">
    <location>
        <begin position="93"/>
        <end position="113"/>
    </location>
</feature>
<organism evidence="2 3">
    <name type="scientific">Chlamydomonas reinhardtii</name>
    <name type="common">Chlamydomonas smithii</name>
    <dbReference type="NCBI Taxonomy" id="3055"/>
    <lineage>
        <taxon>Eukaryota</taxon>
        <taxon>Viridiplantae</taxon>
        <taxon>Chlorophyta</taxon>
        <taxon>core chlorophytes</taxon>
        <taxon>Chlorophyceae</taxon>
        <taxon>CS clade</taxon>
        <taxon>Chlamydomonadales</taxon>
        <taxon>Chlamydomonadaceae</taxon>
        <taxon>Chlamydomonas</taxon>
    </lineage>
</organism>
<feature type="region of interest" description="Disordered" evidence="1">
    <location>
        <begin position="798"/>
        <end position="825"/>
    </location>
</feature>
<feature type="region of interest" description="Disordered" evidence="1">
    <location>
        <begin position="216"/>
        <end position="282"/>
    </location>
</feature>
<name>A0A2K3CT98_CHLRE</name>
<dbReference type="GO" id="GO:0005634">
    <property type="term" value="C:nucleus"/>
    <property type="evidence" value="ECO:0000318"/>
    <property type="project" value="GO_Central"/>
</dbReference>
<keyword evidence="3" id="KW-1185">Reference proteome</keyword>
<feature type="compositionally biased region" description="Low complexity" evidence="1">
    <location>
        <begin position="149"/>
        <end position="171"/>
    </location>
</feature>
<feature type="region of interest" description="Disordered" evidence="1">
    <location>
        <begin position="594"/>
        <end position="645"/>
    </location>
</feature>
<dbReference type="KEGG" id="cre:CHLRE_16g657100v5"/>
<feature type="region of interest" description="Disordered" evidence="1">
    <location>
        <begin position="670"/>
        <end position="696"/>
    </location>
</feature>
<gene>
    <name evidence="2" type="ORF">CHLRE_16g657100v5</name>
</gene>
<feature type="region of interest" description="Disordered" evidence="1">
    <location>
        <begin position="547"/>
        <end position="577"/>
    </location>
</feature>
<feature type="compositionally biased region" description="Pro residues" evidence="1">
    <location>
        <begin position="634"/>
        <end position="643"/>
    </location>
</feature>
<dbReference type="GO" id="GO:0000981">
    <property type="term" value="F:DNA-binding transcription factor activity, RNA polymerase II-specific"/>
    <property type="evidence" value="ECO:0000318"/>
    <property type="project" value="GO_Central"/>
</dbReference>
<feature type="compositionally biased region" description="Acidic residues" evidence="1">
    <location>
        <begin position="121"/>
        <end position="130"/>
    </location>
</feature>
<feature type="compositionally biased region" description="Low complexity" evidence="1">
    <location>
        <begin position="719"/>
        <end position="737"/>
    </location>
</feature>
<dbReference type="GO" id="GO:0000987">
    <property type="term" value="F:cis-regulatory region sequence-specific DNA binding"/>
    <property type="evidence" value="ECO:0000318"/>
    <property type="project" value="GO_Central"/>
</dbReference>
<dbReference type="EMBL" id="CM008977">
    <property type="protein sequence ID" value="PNW71506.1"/>
    <property type="molecule type" value="Genomic_DNA"/>
</dbReference>
<feature type="compositionally biased region" description="Low complexity" evidence="1">
    <location>
        <begin position="484"/>
        <end position="496"/>
    </location>
</feature>
<feature type="region of interest" description="Disordered" evidence="1">
    <location>
        <begin position="719"/>
        <end position="760"/>
    </location>
</feature>
<dbReference type="Gramene" id="PNW71506">
    <property type="protein sequence ID" value="PNW71506"/>
    <property type="gene ID" value="CHLRE_16g657100v5"/>
</dbReference>
<feature type="region of interest" description="Disordered" evidence="1">
    <location>
        <begin position="470"/>
        <end position="508"/>
    </location>
</feature>
<dbReference type="ExpressionAtlas" id="A0A2K3CT98">
    <property type="expression patterns" value="baseline"/>
</dbReference>
<dbReference type="OrthoDB" id="10675210at2759"/>
<feature type="compositionally biased region" description="Low complexity" evidence="1">
    <location>
        <begin position="801"/>
        <end position="816"/>
    </location>
</feature>
<evidence type="ECO:0000313" key="2">
    <source>
        <dbReference type="EMBL" id="PNW71506.1"/>
    </source>
</evidence>
<accession>A0A2K3CT98</accession>
<protein>
    <submittedName>
        <fullName evidence="2">Uncharacterized protein</fullName>
    </submittedName>
</protein>
<feature type="compositionally biased region" description="Low complexity" evidence="1">
    <location>
        <begin position="272"/>
        <end position="282"/>
    </location>
</feature>
<feature type="compositionally biased region" description="Low complexity" evidence="1">
    <location>
        <begin position="311"/>
        <end position="325"/>
    </location>
</feature>